<organism evidence="2">
    <name type="scientific">marine sediment metagenome</name>
    <dbReference type="NCBI Taxonomy" id="412755"/>
    <lineage>
        <taxon>unclassified sequences</taxon>
        <taxon>metagenomes</taxon>
        <taxon>ecological metagenomes</taxon>
    </lineage>
</organism>
<dbReference type="PANTHER" id="PTHR42795:SF1">
    <property type="entry name" value="ALANINE DEHYDROGENASE"/>
    <property type="match status" value="1"/>
</dbReference>
<dbReference type="EMBL" id="BARS01018551">
    <property type="protein sequence ID" value="GAF95758.1"/>
    <property type="molecule type" value="Genomic_DNA"/>
</dbReference>
<evidence type="ECO:0000313" key="2">
    <source>
        <dbReference type="EMBL" id="GAF95758.1"/>
    </source>
</evidence>
<sequence>MKIGVPKEIKRHEYRVGMTPGCARTYIEQGHSVAVESGAGMGAGFADDDYRRVDAEVLPDVQQLYAQSEMIVKVKEPLPDEFGLFSQGQILYTYLHLAANKPLAELLISRKIIALGYETIQEDDGTLPCLLPMSEIAGR</sequence>
<comment type="caution">
    <text evidence="2">The sequence shown here is derived from an EMBL/GenBank/DDBJ whole genome shotgun (WGS) entry which is preliminary data.</text>
</comment>
<evidence type="ECO:0000259" key="1">
    <source>
        <dbReference type="SMART" id="SM01003"/>
    </source>
</evidence>
<accession>X0TQD5</accession>
<dbReference type="GO" id="GO:0006524">
    <property type="term" value="P:alanine catabolic process"/>
    <property type="evidence" value="ECO:0007669"/>
    <property type="project" value="TreeGrafter"/>
</dbReference>
<dbReference type="SUPFAM" id="SSF52283">
    <property type="entry name" value="Formate/glycerate dehydrogenase catalytic domain-like"/>
    <property type="match status" value="1"/>
</dbReference>
<protein>
    <recommendedName>
        <fullName evidence="1">Alanine dehydrogenase/pyridine nucleotide transhydrogenase N-terminal domain-containing protein</fullName>
    </recommendedName>
</protein>
<dbReference type="AlphaFoldDB" id="X0TQD5"/>
<feature type="domain" description="Alanine dehydrogenase/pyridine nucleotide transhydrogenase N-terminal" evidence="1">
    <location>
        <begin position="4"/>
        <end position="137"/>
    </location>
</feature>
<feature type="non-terminal residue" evidence="2">
    <location>
        <position position="139"/>
    </location>
</feature>
<reference evidence="2" key="1">
    <citation type="journal article" date="2014" name="Front. Microbiol.">
        <title>High frequency of phylogenetically diverse reductive dehalogenase-homologous genes in deep subseafloor sedimentary metagenomes.</title>
        <authorList>
            <person name="Kawai M."/>
            <person name="Futagami T."/>
            <person name="Toyoda A."/>
            <person name="Takaki Y."/>
            <person name="Nishi S."/>
            <person name="Hori S."/>
            <person name="Arai W."/>
            <person name="Tsubouchi T."/>
            <person name="Morono Y."/>
            <person name="Uchiyama I."/>
            <person name="Ito T."/>
            <person name="Fujiyama A."/>
            <person name="Inagaki F."/>
            <person name="Takami H."/>
        </authorList>
    </citation>
    <scope>NUCLEOTIDE SEQUENCE</scope>
    <source>
        <strain evidence="2">Expedition CK06-06</strain>
    </source>
</reference>
<dbReference type="SMART" id="SM01003">
    <property type="entry name" value="AlaDh_PNT_N"/>
    <property type="match status" value="1"/>
</dbReference>
<dbReference type="GO" id="GO:0000286">
    <property type="term" value="F:alanine dehydrogenase activity"/>
    <property type="evidence" value="ECO:0007669"/>
    <property type="project" value="TreeGrafter"/>
</dbReference>
<gene>
    <name evidence="2" type="ORF">S01H1_30182</name>
</gene>
<name>X0TQD5_9ZZZZ</name>
<dbReference type="Gene3D" id="3.40.50.720">
    <property type="entry name" value="NAD(P)-binding Rossmann-like Domain"/>
    <property type="match status" value="1"/>
</dbReference>
<dbReference type="PANTHER" id="PTHR42795">
    <property type="entry name" value="ALANINE DEHYDROGENASE"/>
    <property type="match status" value="1"/>
</dbReference>
<dbReference type="InterPro" id="IPR007886">
    <property type="entry name" value="AlaDH/PNT_N"/>
</dbReference>
<dbReference type="GO" id="GO:0005886">
    <property type="term" value="C:plasma membrane"/>
    <property type="evidence" value="ECO:0007669"/>
    <property type="project" value="TreeGrafter"/>
</dbReference>
<dbReference type="Pfam" id="PF05222">
    <property type="entry name" value="AlaDh_PNT_N"/>
    <property type="match status" value="1"/>
</dbReference>
<proteinExistence type="predicted"/>